<keyword evidence="3" id="KW-1185">Reference proteome</keyword>
<reference evidence="2 3" key="1">
    <citation type="submission" date="2017-10" db="EMBL/GenBank/DDBJ databases">
        <title>Sedimentibacterium mangrovi gen. nov., sp. nov., a novel member of family Phyllobacteriacea isolated from mangrove sediment.</title>
        <authorList>
            <person name="Liao H."/>
            <person name="Tian Y."/>
        </authorList>
    </citation>
    <scope>NUCLEOTIDE SEQUENCE [LARGE SCALE GENOMIC DNA]</scope>
    <source>
        <strain evidence="2 3">X9-2-2</strain>
    </source>
</reference>
<keyword evidence="1" id="KW-0732">Signal</keyword>
<dbReference type="AlphaFoldDB" id="A0A2G1QNS5"/>
<evidence type="ECO:0000256" key="1">
    <source>
        <dbReference type="SAM" id="SignalP"/>
    </source>
</evidence>
<evidence type="ECO:0008006" key="4">
    <source>
        <dbReference type="Google" id="ProtNLM"/>
    </source>
</evidence>
<feature type="chain" id="PRO_5013934887" description="ABM domain-containing protein" evidence="1">
    <location>
        <begin position="21"/>
        <end position="232"/>
    </location>
</feature>
<organism evidence="2 3">
    <name type="scientific">Zhengella mangrovi</name>
    <dbReference type="NCBI Taxonomy" id="1982044"/>
    <lineage>
        <taxon>Bacteria</taxon>
        <taxon>Pseudomonadati</taxon>
        <taxon>Pseudomonadota</taxon>
        <taxon>Alphaproteobacteria</taxon>
        <taxon>Hyphomicrobiales</taxon>
        <taxon>Notoacmeibacteraceae</taxon>
        <taxon>Zhengella</taxon>
    </lineage>
</organism>
<accession>A0A2G1QNS5</accession>
<name>A0A2G1QNS5_9HYPH</name>
<sequence>MLKTLALSVAVLLTAGVANAQETKMTDPIYEIAIQEVKPGMDAEWAERRAAFLKLLGKREGNEKDWTLKAFFTFPEPGPNPVYVGLTRWSRMADFGASAEALMPTEEAKRFFETVNMQAFVQVSPADGKAFVLEDHINAPGQVLEVAVRTPKAGHEGEFDAARAGFFGRVAEQPGYIFDREFVTADGQRVVLIGWNSQAEFMTALGKLSKMPEMGAFFGIIDASAYQAAIVE</sequence>
<feature type="signal peptide" evidence="1">
    <location>
        <begin position="1"/>
        <end position="20"/>
    </location>
</feature>
<dbReference type="EMBL" id="PDVP01000006">
    <property type="protein sequence ID" value="PHP66868.1"/>
    <property type="molecule type" value="Genomic_DNA"/>
</dbReference>
<proteinExistence type="predicted"/>
<comment type="caution">
    <text evidence="2">The sequence shown here is derived from an EMBL/GenBank/DDBJ whole genome shotgun (WGS) entry which is preliminary data.</text>
</comment>
<gene>
    <name evidence="2" type="ORF">CSC94_12260</name>
</gene>
<evidence type="ECO:0000313" key="3">
    <source>
        <dbReference type="Proteomes" id="UP000221168"/>
    </source>
</evidence>
<dbReference type="Proteomes" id="UP000221168">
    <property type="component" value="Unassembled WGS sequence"/>
</dbReference>
<protein>
    <recommendedName>
        <fullName evidence="4">ABM domain-containing protein</fullName>
    </recommendedName>
</protein>
<evidence type="ECO:0000313" key="2">
    <source>
        <dbReference type="EMBL" id="PHP66868.1"/>
    </source>
</evidence>
<dbReference type="OrthoDB" id="8478134at2"/>
<dbReference type="RefSeq" id="WP_099306635.1">
    <property type="nucleotide sequence ID" value="NZ_PDVP01000006.1"/>
</dbReference>